<accession>A0A4Y2V4E2</accession>
<dbReference type="Proteomes" id="UP000499080">
    <property type="component" value="Unassembled WGS sequence"/>
</dbReference>
<protein>
    <submittedName>
        <fullName evidence="2">Uncharacterized protein</fullName>
    </submittedName>
</protein>
<feature type="compositionally biased region" description="Acidic residues" evidence="1">
    <location>
        <begin position="178"/>
        <end position="194"/>
    </location>
</feature>
<proteinExistence type="predicted"/>
<evidence type="ECO:0000256" key="1">
    <source>
        <dbReference type="SAM" id="MobiDB-lite"/>
    </source>
</evidence>
<dbReference type="EMBL" id="BGPR01043517">
    <property type="protein sequence ID" value="GBO20119.1"/>
    <property type="molecule type" value="Genomic_DNA"/>
</dbReference>
<feature type="compositionally biased region" description="Acidic residues" evidence="1">
    <location>
        <begin position="153"/>
        <end position="164"/>
    </location>
</feature>
<gene>
    <name evidence="2" type="ORF">AVEN_206673_1</name>
</gene>
<dbReference type="AlphaFoldDB" id="A0A4Y2V4E2"/>
<keyword evidence="3" id="KW-1185">Reference proteome</keyword>
<feature type="non-terminal residue" evidence="2">
    <location>
        <position position="233"/>
    </location>
</feature>
<comment type="caution">
    <text evidence="2">The sequence shown here is derived from an EMBL/GenBank/DDBJ whole genome shotgun (WGS) entry which is preliminary data.</text>
</comment>
<feature type="region of interest" description="Disordered" evidence="1">
    <location>
        <begin position="149"/>
        <end position="203"/>
    </location>
</feature>
<name>A0A4Y2V4E2_ARAVE</name>
<reference evidence="2 3" key="1">
    <citation type="journal article" date="2019" name="Sci. Rep.">
        <title>Orb-weaving spider Araneus ventricosus genome elucidates the spidroin gene catalogue.</title>
        <authorList>
            <person name="Kono N."/>
            <person name="Nakamura H."/>
            <person name="Ohtoshi R."/>
            <person name="Moran D.A.P."/>
            <person name="Shinohara A."/>
            <person name="Yoshida Y."/>
            <person name="Fujiwara M."/>
            <person name="Mori M."/>
            <person name="Tomita M."/>
            <person name="Arakawa K."/>
        </authorList>
    </citation>
    <scope>NUCLEOTIDE SEQUENCE [LARGE SCALE GENOMIC DNA]</scope>
</reference>
<sequence length="233" mass="25658">MGPKRTLVVREFVGWIERSGEIPVNARTSKEANRRTETSVQFLRAEADCVCFVVRAPITSWLSPTLSSEDVPSSSYQQLYLDKCDRYNSLLKRYLASQREVDLLKIKVQYLEEMNRMSSGSSSPQAPADIEEQPLTVMVSPEVVFGVKRSSGEMEESEGEEILDDLPPSKRVRREDQLDQDGVDQMDFDDDDEPPAVPPAAPIVAPPAAPIVAPPAAPIVAPPPAAPIVANVR</sequence>
<evidence type="ECO:0000313" key="2">
    <source>
        <dbReference type="EMBL" id="GBO20119.1"/>
    </source>
</evidence>
<organism evidence="2 3">
    <name type="scientific">Araneus ventricosus</name>
    <name type="common">Orbweaver spider</name>
    <name type="synonym">Epeira ventricosa</name>
    <dbReference type="NCBI Taxonomy" id="182803"/>
    <lineage>
        <taxon>Eukaryota</taxon>
        <taxon>Metazoa</taxon>
        <taxon>Ecdysozoa</taxon>
        <taxon>Arthropoda</taxon>
        <taxon>Chelicerata</taxon>
        <taxon>Arachnida</taxon>
        <taxon>Araneae</taxon>
        <taxon>Araneomorphae</taxon>
        <taxon>Entelegynae</taxon>
        <taxon>Araneoidea</taxon>
        <taxon>Araneidae</taxon>
        <taxon>Araneus</taxon>
    </lineage>
</organism>
<evidence type="ECO:0000313" key="3">
    <source>
        <dbReference type="Proteomes" id="UP000499080"/>
    </source>
</evidence>